<evidence type="ECO:0000256" key="6">
    <source>
        <dbReference type="SAM" id="SignalP"/>
    </source>
</evidence>
<comment type="similarity">
    <text evidence="2">Belongs to the SusD family.</text>
</comment>
<feature type="domain" description="SusD-like N-terminal" evidence="8">
    <location>
        <begin position="95"/>
        <end position="229"/>
    </location>
</feature>
<keyword evidence="3 6" id="KW-0732">Signal</keyword>
<dbReference type="PROSITE" id="PS51257">
    <property type="entry name" value="PROKAR_LIPOPROTEIN"/>
    <property type="match status" value="1"/>
</dbReference>
<accession>A0A7G5XL25</accession>
<organism evidence="9 10">
    <name type="scientific">Lacibacter sediminis</name>
    <dbReference type="NCBI Taxonomy" id="2760713"/>
    <lineage>
        <taxon>Bacteria</taxon>
        <taxon>Pseudomonadati</taxon>
        <taxon>Bacteroidota</taxon>
        <taxon>Chitinophagia</taxon>
        <taxon>Chitinophagales</taxon>
        <taxon>Chitinophagaceae</taxon>
        <taxon>Lacibacter</taxon>
    </lineage>
</organism>
<evidence type="ECO:0000259" key="7">
    <source>
        <dbReference type="Pfam" id="PF07980"/>
    </source>
</evidence>
<dbReference type="KEGG" id="lacs:H4075_08355"/>
<dbReference type="AlphaFoldDB" id="A0A7G5XL25"/>
<evidence type="ECO:0000256" key="3">
    <source>
        <dbReference type="ARBA" id="ARBA00022729"/>
    </source>
</evidence>
<keyword evidence="4" id="KW-0472">Membrane</keyword>
<dbReference type="InterPro" id="IPR012944">
    <property type="entry name" value="SusD_RagB_dom"/>
</dbReference>
<dbReference type="Pfam" id="PF07980">
    <property type="entry name" value="SusD_RagB"/>
    <property type="match status" value="1"/>
</dbReference>
<evidence type="ECO:0000256" key="2">
    <source>
        <dbReference type="ARBA" id="ARBA00006275"/>
    </source>
</evidence>
<dbReference type="SUPFAM" id="SSF48452">
    <property type="entry name" value="TPR-like"/>
    <property type="match status" value="1"/>
</dbReference>
<evidence type="ECO:0000313" key="9">
    <source>
        <dbReference type="EMBL" id="QNA46178.1"/>
    </source>
</evidence>
<evidence type="ECO:0000256" key="1">
    <source>
        <dbReference type="ARBA" id="ARBA00004442"/>
    </source>
</evidence>
<gene>
    <name evidence="9" type="ORF">H4075_08355</name>
</gene>
<evidence type="ECO:0000313" key="10">
    <source>
        <dbReference type="Proteomes" id="UP000515344"/>
    </source>
</evidence>
<proteinExistence type="inferred from homology"/>
<feature type="chain" id="PRO_5029004269" evidence="6">
    <location>
        <begin position="22"/>
        <end position="507"/>
    </location>
</feature>
<dbReference type="RefSeq" id="WP_182805871.1">
    <property type="nucleotide sequence ID" value="NZ_CP060007.1"/>
</dbReference>
<evidence type="ECO:0000259" key="8">
    <source>
        <dbReference type="Pfam" id="PF14322"/>
    </source>
</evidence>
<feature type="domain" description="RagB/SusD" evidence="7">
    <location>
        <begin position="272"/>
        <end position="506"/>
    </location>
</feature>
<evidence type="ECO:0000256" key="4">
    <source>
        <dbReference type="ARBA" id="ARBA00023136"/>
    </source>
</evidence>
<dbReference type="Gene3D" id="1.25.40.390">
    <property type="match status" value="1"/>
</dbReference>
<keyword evidence="5" id="KW-0998">Cell outer membrane</keyword>
<evidence type="ECO:0000256" key="5">
    <source>
        <dbReference type="ARBA" id="ARBA00023237"/>
    </source>
</evidence>
<dbReference type="InterPro" id="IPR033985">
    <property type="entry name" value="SusD-like_N"/>
</dbReference>
<dbReference type="InterPro" id="IPR011990">
    <property type="entry name" value="TPR-like_helical_dom_sf"/>
</dbReference>
<reference evidence="10" key="1">
    <citation type="submission" date="2020-08" db="EMBL/GenBank/DDBJ databases">
        <title>Lacibacter sp. S13-6-6 genome sequencing.</title>
        <authorList>
            <person name="Jin L."/>
        </authorList>
    </citation>
    <scope>NUCLEOTIDE SEQUENCE [LARGE SCALE GENOMIC DNA]</scope>
    <source>
        <strain evidence="10">S13-6-6</strain>
    </source>
</reference>
<keyword evidence="10" id="KW-1185">Reference proteome</keyword>
<sequence>MIKIKKLVVAAMLALPTITLITGCKKFLDRQPLQATVDDIKVGALEGKALGLYGAIRNSAAQPYCGDGFQSIPWVAMNGFRSDDAEIVSDPGASAWHQTYDNFQYTKDDWGAGLYWDKHYVFIGLCNDALDEAEKGGYTDPGSMINIAEARFFRAYAYFDLVRTFGDVPKIDFKINTPSDGNIQKSPSAQIYALIDADLTFAAQHLPSEWETKYKGRLTTYAAKTLHAKALLYRQQWASALALCKDVIASTKYDLFTPYWKIWKKEGELNVESIFEIQASKTAGDGNTYWSRLGQCQGVRGSGTWDLGWGWNTPSASLVSAYEAGDVRKDATILFSNQSDGGTNTGGYGLVVPNLTNALYWNKKVYNQYSDYQAAGLGTPNNEAQNTWVNHRVLRYSDVLLMAAEAANEIGGAANQNDAKTWVNKVRTRAGLPDINFVDQAQMRAAVKKERRFEFAMEFERFFDLVRWGDAATVLSANGYQNKHRYFPIPTSALNSNPNLTQNPEWP</sequence>
<dbReference type="Proteomes" id="UP000515344">
    <property type="component" value="Chromosome"/>
</dbReference>
<dbReference type="GO" id="GO:0009279">
    <property type="term" value="C:cell outer membrane"/>
    <property type="evidence" value="ECO:0007669"/>
    <property type="project" value="UniProtKB-SubCell"/>
</dbReference>
<comment type="subcellular location">
    <subcellularLocation>
        <location evidence="1">Cell outer membrane</location>
    </subcellularLocation>
</comment>
<dbReference type="EMBL" id="CP060007">
    <property type="protein sequence ID" value="QNA46178.1"/>
    <property type="molecule type" value="Genomic_DNA"/>
</dbReference>
<feature type="signal peptide" evidence="6">
    <location>
        <begin position="1"/>
        <end position="21"/>
    </location>
</feature>
<dbReference type="Pfam" id="PF14322">
    <property type="entry name" value="SusD-like_3"/>
    <property type="match status" value="1"/>
</dbReference>
<name>A0A7G5XL25_9BACT</name>
<protein>
    <submittedName>
        <fullName evidence="9">RagB/SusD family nutrient uptake outer membrane protein</fullName>
    </submittedName>
</protein>